<dbReference type="InterPro" id="IPR000073">
    <property type="entry name" value="AB_hydrolase_1"/>
</dbReference>
<dbReference type="RefSeq" id="XP_056511040.1">
    <property type="nucleotide sequence ID" value="XM_056655427.1"/>
</dbReference>
<dbReference type="InterPro" id="IPR029058">
    <property type="entry name" value="AB_hydrolase_fold"/>
</dbReference>
<gene>
    <name evidence="2" type="ORF">NUU61_004845</name>
</gene>
<evidence type="ECO:0000313" key="3">
    <source>
        <dbReference type="Proteomes" id="UP001141434"/>
    </source>
</evidence>
<organism evidence="2 3">
    <name type="scientific">Penicillium alfredii</name>
    <dbReference type="NCBI Taxonomy" id="1506179"/>
    <lineage>
        <taxon>Eukaryota</taxon>
        <taxon>Fungi</taxon>
        <taxon>Dikarya</taxon>
        <taxon>Ascomycota</taxon>
        <taxon>Pezizomycotina</taxon>
        <taxon>Eurotiomycetes</taxon>
        <taxon>Eurotiomycetidae</taxon>
        <taxon>Eurotiales</taxon>
        <taxon>Aspergillaceae</taxon>
        <taxon>Penicillium</taxon>
    </lineage>
</organism>
<reference evidence="2" key="1">
    <citation type="submission" date="2022-11" db="EMBL/GenBank/DDBJ databases">
        <authorList>
            <person name="Petersen C."/>
        </authorList>
    </citation>
    <scope>NUCLEOTIDE SEQUENCE</scope>
    <source>
        <strain evidence="2">IBT 34128</strain>
    </source>
</reference>
<dbReference type="PANTHER" id="PTHR45763">
    <property type="entry name" value="HYDROLASE, ALPHA/BETA FOLD FAMILY PROTEIN, EXPRESSED-RELATED"/>
    <property type="match status" value="1"/>
</dbReference>
<feature type="domain" description="AB hydrolase-1" evidence="1">
    <location>
        <begin position="55"/>
        <end position="130"/>
    </location>
</feature>
<dbReference type="GeneID" id="81394595"/>
<accession>A0A9W9K723</accession>
<dbReference type="GO" id="GO:0017000">
    <property type="term" value="P:antibiotic biosynthetic process"/>
    <property type="evidence" value="ECO:0007669"/>
    <property type="project" value="UniProtKB-ARBA"/>
</dbReference>
<protein>
    <recommendedName>
        <fullName evidence="1">AB hydrolase-1 domain-containing protein</fullName>
    </recommendedName>
</protein>
<evidence type="ECO:0000259" key="1">
    <source>
        <dbReference type="Pfam" id="PF00561"/>
    </source>
</evidence>
<dbReference type="EMBL" id="JAPMSZ010000007">
    <property type="protein sequence ID" value="KAJ5095489.1"/>
    <property type="molecule type" value="Genomic_DNA"/>
</dbReference>
<dbReference type="Gene3D" id="3.40.50.1820">
    <property type="entry name" value="alpha/beta hydrolase"/>
    <property type="match status" value="1"/>
</dbReference>
<sequence>MKPLTRTLLPLPMRRSWQTTIFRPINTASSQYSQIFRLPDGRALGYADYGSPTGYPVIYCHGYPSSRLEGFMFDLHGTLHRNQIRLIAPDRPGFGLSTVKPDRRIMDWPADVKVLAQHLGLSHFAVLGCSGAVPMHWHVHTGSLTS</sequence>
<dbReference type="SUPFAM" id="SSF53474">
    <property type="entry name" value="alpha/beta-Hydrolases"/>
    <property type="match status" value="1"/>
</dbReference>
<dbReference type="GO" id="GO:0072330">
    <property type="term" value="P:monocarboxylic acid biosynthetic process"/>
    <property type="evidence" value="ECO:0007669"/>
    <property type="project" value="UniProtKB-ARBA"/>
</dbReference>
<name>A0A9W9K723_9EURO</name>
<proteinExistence type="predicted"/>
<dbReference type="Pfam" id="PF00561">
    <property type="entry name" value="Abhydrolase_1"/>
    <property type="match status" value="1"/>
</dbReference>
<comment type="caution">
    <text evidence="2">The sequence shown here is derived from an EMBL/GenBank/DDBJ whole genome shotgun (WGS) entry which is preliminary data.</text>
</comment>
<dbReference type="PANTHER" id="PTHR45763:SF46">
    <property type="entry name" value="AB HYDROLASE-1 DOMAIN-CONTAINING PROTEIN"/>
    <property type="match status" value="1"/>
</dbReference>
<dbReference type="Proteomes" id="UP001141434">
    <property type="component" value="Unassembled WGS sequence"/>
</dbReference>
<dbReference type="OrthoDB" id="294702at2759"/>
<dbReference type="AlphaFoldDB" id="A0A9W9K723"/>
<keyword evidence="3" id="KW-1185">Reference proteome</keyword>
<reference evidence="2" key="2">
    <citation type="journal article" date="2023" name="IMA Fungus">
        <title>Comparative genomic study of the Penicillium genus elucidates a diverse pangenome and 15 lateral gene transfer events.</title>
        <authorList>
            <person name="Petersen C."/>
            <person name="Sorensen T."/>
            <person name="Nielsen M.R."/>
            <person name="Sondergaard T.E."/>
            <person name="Sorensen J.L."/>
            <person name="Fitzpatrick D.A."/>
            <person name="Frisvad J.C."/>
            <person name="Nielsen K.L."/>
        </authorList>
    </citation>
    <scope>NUCLEOTIDE SEQUENCE</scope>
    <source>
        <strain evidence="2">IBT 34128</strain>
    </source>
</reference>
<evidence type="ECO:0000313" key="2">
    <source>
        <dbReference type="EMBL" id="KAJ5095489.1"/>
    </source>
</evidence>